<dbReference type="Pfam" id="PF12044">
    <property type="entry name" value="Metallopep"/>
    <property type="match status" value="1"/>
</dbReference>
<proteinExistence type="predicted"/>
<keyword evidence="1" id="KW-1185">Reference proteome</keyword>
<evidence type="ECO:0000313" key="2">
    <source>
        <dbReference type="WBParaSite" id="SMUV_0000368001-mRNA-1"/>
    </source>
</evidence>
<reference evidence="2" key="1">
    <citation type="submission" date="2016-04" db="UniProtKB">
        <authorList>
            <consortium name="WormBaseParasite"/>
        </authorList>
    </citation>
    <scope>IDENTIFICATION</scope>
</reference>
<dbReference type="Proteomes" id="UP000046393">
    <property type="component" value="Unplaced"/>
</dbReference>
<organism evidence="1 2">
    <name type="scientific">Syphacia muris</name>
    <dbReference type="NCBI Taxonomy" id="451379"/>
    <lineage>
        <taxon>Eukaryota</taxon>
        <taxon>Metazoa</taxon>
        <taxon>Ecdysozoa</taxon>
        <taxon>Nematoda</taxon>
        <taxon>Chromadorea</taxon>
        <taxon>Rhabditida</taxon>
        <taxon>Spirurina</taxon>
        <taxon>Oxyuridomorpha</taxon>
        <taxon>Oxyuroidea</taxon>
        <taxon>Oxyuridae</taxon>
        <taxon>Syphacia</taxon>
    </lineage>
</organism>
<dbReference type="AlphaFoldDB" id="A0A158R4L0"/>
<dbReference type="WBParaSite" id="SMUV_0000368001-mRNA-1">
    <property type="protein sequence ID" value="SMUV_0000368001-mRNA-1"/>
    <property type="gene ID" value="SMUV_0000368001"/>
</dbReference>
<accession>A0A158R4L0</accession>
<protein>
    <submittedName>
        <fullName evidence="2">Peptidase M12B domain-containing protein</fullName>
    </submittedName>
</protein>
<evidence type="ECO:0000313" key="1">
    <source>
        <dbReference type="Proteomes" id="UP000046393"/>
    </source>
</evidence>
<dbReference type="InterPro" id="IPR021917">
    <property type="entry name" value="Unchr_Zn-peptidase-like"/>
</dbReference>
<name>A0A158R4L0_9BILA</name>
<sequence>MVVEVVVPPLTVIRSSNKETFGYAKILANVEPSTTFLYQQEGHSQFVLYKLFPKTGGEFALGKTRYINKGVNRRRPKVRLLFVFPHDVDQSAMSLSVIRGAKLAAVVAQTVIGLEITKFKKHLRKKNSGSTITFEFESDYKEKCCGSTFIFAHFLHAFEFYVPDEMKTYSGSSRIFLSGSVQDNDSTCIPEHAVLIVNKSSPELYSCQRLAYYIKECLQRLDELFQTFRDVSVIKSKALNILPSSVSQLFSTFNCVDKIDAINCRSFLRIIQKGDHGCIKVGHTVGGVVSSLYGSVLHEIGHLFKLPHTHRGVMANGGDNIQQLFVLDPLTNLAVKPEKSKSIVGVDLAQVRRCKSLETIIDQSMFDDISKELLCLSNFVNWQEDLVLAPIHVDLRVRTVRSSAGLLYVIYNEDTPDSRLKLVSRIHLKKQAKLLHCASKMRIVVVAADGNFLSITA</sequence>